<dbReference type="PANTHER" id="PTHR21022">
    <property type="entry name" value="PREPHENATE DEHYDRATASE P PROTEIN"/>
    <property type="match status" value="1"/>
</dbReference>
<evidence type="ECO:0000256" key="8">
    <source>
        <dbReference type="PIRSR" id="PIRSR001500-2"/>
    </source>
</evidence>
<evidence type="ECO:0000256" key="1">
    <source>
        <dbReference type="ARBA" id="ARBA00004741"/>
    </source>
</evidence>
<dbReference type="RefSeq" id="WP_129352797.1">
    <property type="nucleotide sequence ID" value="NZ_CP012670.1"/>
</dbReference>
<keyword evidence="5" id="KW-0584">Phenylalanine biosynthesis</keyword>
<dbReference type="AlphaFoldDB" id="A0A4P2Q825"/>
<keyword evidence="4" id="KW-0057">Aromatic amino acid biosynthesis</keyword>
<evidence type="ECO:0000256" key="9">
    <source>
        <dbReference type="SAM" id="MobiDB-lite"/>
    </source>
</evidence>
<reference evidence="12 13" key="1">
    <citation type="submission" date="2015-09" db="EMBL/GenBank/DDBJ databases">
        <title>Sorangium comparison.</title>
        <authorList>
            <person name="Zaburannyi N."/>
            <person name="Bunk B."/>
            <person name="Overmann J."/>
            <person name="Mueller R."/>
        </authorList>
    </citation>
    <scope>NUCLEOTIDE SEQUENCE [LARGE SCALE GENOMIC DNA]</scope>
    <source>
        <strain evidence="12 13">So ceGT47</strain>
    </source>
</reference>
<dbReference type="PROSITE" id="PS51171">
    <property type="entry name" value="PREPHENATE_DEHYDR_3"/>
    <property type="match status" value="1"/>
</dbReference>
<evidence type="ECO:0000256" key="6">
    <source>
        <dbReference type="ARBA" id="ARBA00023239"/>
    </source>
</evidence>
<proteinExistence type="predicted"/>
<feature type="domain" description="Prephenate dehydratase" evidence="10">
    <location>
        <begin position="42"/>
        <end position="220"/>
    </location>
</feature>
<protein>
    <recommendedName>
        <fullName evidence="2">prephenate dehydratase</fullName>
        <ecNumber evidence="2">4.2.1.51</ecNumber>
    </recommendedName>
</protein>
<dbReference type="InterPro" id="IPR008242">
    <property type="entry name" value="Chor_mutase/pphenate_deHydtase"/>
</dbReference>
<accession>A0A4P2Q825</accession>
<evidence type="ECO:0000313" key="12">
    <source>
        <dbReference type="EMBL" id="AUX25707.1"/>
    </source>
</evidence>
<dbReference type="PANTHER" id="PTHR21022:SF19">
    <property type="entry name" value="PREPHENATE DEHYDRATASE-RELATED"/>
    <property type="match status" value="1"/>
</dbReference>
<evidence type="ECO:0000259" key="10">
    <source>
        <dbReference type="PROSITE" id="PS51171"/>
    </source>
</evidence>
<name>A0A4P2Q825_SORCE</name>
<evidence type="ECO:0000256" key="2">
    <source>
        <dbReference type="ARBA" id="ARBA00013147"/>
    </source>
</evidence>
<dbReference type="EC" id="4.2.1.51" evidence="2"/>
<evidence type="ECO:0000259" key="11">
    <source>
        <dbReference type="PROSITE" id="PS51671"/>
    </source>
</evidence>
<comment type="catalytic activity">
    <reaction evidence="7">
        <text>prephenate + H(+) = 3-phenylpyruvate + CO2 + H2O</text>
        <dbReference type="Rhea" id="RHEA:21648"/>
        <dbReference type="ChEBI" id="CHEBI:15377"/>
        <dbReference type="ChEBI" id="CHEBI:15378"/>
        <dbReference type="ChEBI" id="CHEBI:16526"/>
        <dbReference type="ChEBI" id="CHEBI:18005"/>
        <dbReference type="ChEBI" id="CHEBI:29934"/>
        <dbReference type="EC" id="4.2.1.51"/>
    </reaction>
</comment>
<sequence length="315" mass="33310">MSADAGDPGAPRRAAAVPAPAGGAGEAAPAGDAGEAALPRLRVAYFGRPGTFSHEVASRRFGQGADLTPRRTISAVFDAVAGDAATYGVVPIENAVGGPIYDTVDRLIRREGTGAELVVCEELSLHVTLSLLGRRGAAPRRIYSHFVPLKHCGDWLRAQYPDAQILEAESTAEAVERAAQDGEAWAVGNKGAAAIYQLEILVPKLAVKGENVTRFFVVGRTAEPPPSGGRTLLVFGLEHRPSALVAALSALGRYGINLTRIVSRALPDSPEEYLFLVECEGSTQEPSFKEALALLEQHATGVRSLGSFRVSQKYE</sequence>
<dbReference type="SUPFAM" id="SSF53850">
    <property type="entry name" value="Periplasmic binding protein-like II"/>
    <property type="match status" value="1"/>
</dbReference>
<dbReference type="InterPro" id="IPR002912">
    <property type="entry name" value="ACT_dom"/>
</dbReference>
<dbReference type="EMBL" id="CP012670">
    <property type="protein sequence ID" value="AUX25707.1"/>
    <property type="molecule type" value="Genomic_DNA"/>
</dbReference>
<dbReference type="PIRSF" id="PIRSF001500">
    <property type="entry name" value="Chor_mut_pdt_Ppr"/>
    <property type="match status" value="1"/>
</dbReference>
<dbReference type="CDD" id="cd04905">
    <property type="entry name" value="ACT_CM-PDT"/>
    <property type="match status" value="1"/>
</dbReference>
<feature type="region of interest" description="Disordered" evidence="9">
    <location>
        <begin position="1"/>
        <end position="31"/>
    </location>
</feature>
<evidence type="ECO:0000256" key="7">
    <source>
        <dbReference type="ARBA" id="ARBA00047848"/>
    </source>
</evidence>
<dbReference type="GO" id="GO:0005737">
    <property type="term" value="C:cytoplasm"/>
    <property type="evidence" value="ECO:0007669"/>
    <property type="project" value="TreeGrafter"/>
</dbReference>
<evidence type="ECO:0000256" key="4">
    <source>
        <dbReference type="ARBA" id="ARBA00023141"/>
    </source>
</evidence>
<feature type="domain" description="ACT" evidence="11">
    <location>
        <begin position="232"/>
        <end position="310"/>
    </location>
</feature>
<dbReference type="CDD" id="cd13630">
    <property type="entry name" value="PBP2_PDT_1"/>
    <property type="match status" value="1"/>
</dbReference>
<dbReference type="GO" id="GO:0009094">
    <property type="term" value="P:L-phenylalanine biosynthetic process"/>
    <property type="evidence" value="ECO:0007669"/>
    <property type="project" value="UniProtKB-UniPathway"/>
</dbReference>
<dbReference type="PROSITE" id="PS51671">
    <property type="entry name" value="ACT"/>
    <property type="match status" value="1"/>
</dbReference>
<dbReference type="Proteomes" id="UP000295781">
    <property type="component" value="Chromosome"/>
</dbReference>
<dbReference type="SUPFAM" id="SSF55021">
    <property type="entry name" value="ACT-like"/>
    <property type="match status" value="1"/>
</dbReference>
<feature type="site" description="Essential for prephenate dehydratase activity" evidence="8">
    <location>
        <position position="213"/>
    </location>
</feature>
<dbReference type="Gene3D" id="3.40.190.10">
    <property type="entry name" value="Periplasmic binding protein-like II"/>
    <property type="match status" value="2"/>
</dbReference>
<dbReference type="OrthoDB" id="9802281at2"/>
<comment type="pathway">
    <text evidence="1">Amino-acid biosynthesis; L-phenylalanine biosynthesis; phenylpyruvate from prephenate: step 1/1.</text>
</comment>
<dbReference type="InterPro" id="IPR001086">
    <property type="entry name" value="Preph_deHydtase"/>
</dbReference>
<dbReference type="UniPathway" id="UPA00121">
    <property type="reaction ID" value="UER00345"/>
</dbReference>
<dbReference type="InterPro" id="IPR045865">
    <property type="entry name" value="ACT-like_dom_sf"/>
</dbReference>
<organism evidence="12 13">
    <name type="scientific">Sorangium cellulosum</name>
    <name type="common">Polyangium cellulosum</name>
    <dbReference type="NCBI Taxonomy" id="56"/>
    <lineage>
        <taxon>Bacteria</taxon>
        <taxon>Pseudomonadati</taxon>
        <taxon>Myxococcota</taxon>
        <taxon>Polyangia</taxon>
        <taxon>Polyangiales</taxon>
        <taxon>Polyangiaceae</taxon>
        <taxon>Sorangium</taxon>
    </lineage>
</organism>
<keyword evidence="3" id="KW-0028">Amino-acid biosynthesis</keyword>
<evidence type="ECO:0000256" key="3">
    <source>
        <dbReference type="ARBA" id="ARBA00022605"/>
    </source>
</evidence>
<gene>
    <name evidence="12" type="primary">pheA</name>
    <name evidence="12" type="ORF">SOCEGT47_062560</name>
</gene>
<dbReference type="GO" id="GO:0004664">
    <property type="term" value="F:prephenate dehydratase activity"/>
    <property type="evidence" value="ECO:0007669"/>
    <property type="project" value="UniProtKB-EC"/>
</dbReference>
<dbReference type="Gene3D" id="3.30.70.260">
    <property type="match status" value="1"/>
</dbReference>
<keyword evidence="6" id="KW-0456">Lyase</keyword>
<evidence type="ECO:0000256" key="5">
    <source>
        <dbReference type="ARBA" id="ARBA00023222"/>
    </source>
</evidence>
<evidence type="ECO:0000313" key="13">
    <source>
        <dbReference type="Proteomes" id="UP000295781"/>
    </source>
</evidence>
<dbReference type="Pfam" id="PF00800">
    <property type="entry name" value="PDT"/>
    <property type="match status" value="1"/>
</dbReference>